<dbReference type="Proteomes" id="UP000658258">
    <property type="component" value="Unassembled WGS sequence"/>
</dbReference>
<gene>
    <name evidence="1" type="ORF">GCM10011340_17430</name>
</gene>
<protein>
    <submittedName>
        <fullName evidence="1">Uncharacterized protein</fullName>
    </submittedName>
</protein>
<evidence type="ECO:0000313" key="2">
    <source>
        <dbReference type="Proteomes" id="UP000658258"/>
    </source>
</evidence>
<reference evidence="2" key="1">
    <citation type="journal article" date="2019" name="Int. J. Syst. Evol. Microbiol.">
        <title>The Global Catalogue of Microorganisms (GCM) 10K type strain sequencing project: providing services to taxonomists for standard genome sequencing and annotation.</title>
        <authorList>
            <consortium name="The Broad Institute Genomics Platform"/>
            <consortium name="The Broad Institute Genome Sequencing Center for Infectious Disease"/>
            <person name="Wu L."/>
            <person name="Ma J."/>
        </authorList>
    </citation>
    <scope>NUCLEOTIDE SEQUENCE [LARGE SCALE GENOMIC DNA]</scope>
    <source>
        <strain evidence="2">CGMCC 1.15111</strain>
    </source>
</reference>
<organism evidence="1 2">
    <name type="scientific">Roseivirga thermotolerans</name>
    <dbReference type="NCBI Taxonomy" id="1758176"/>
    <lineage>
        <taxon>Bacteria</taxon>
        <taxon>Pseudomonadati</taxon>
        <taxon>Bacteroidota</taxon>
        <taxon>Cytophagia</taxon>
        <taxon>Cytophagales</taxon>
        <taxon>Roseivirgaceae</taxon>
        <taxon>Roseivirga</taxon>
    </lineage>
</organism>
<proteinExistence type="predicted"/>
<sequence>MLKRVQHDVDMVAFAVAVTMNDELGPVFRFPINRYPITYQRITYSGAKSCEMLKQVQHDVGMVAFVVHITVNNELGARFPIT</sequence>
<comment type="caution">
    <text evidence="1">The sequence shown here is derived from an EMBL/GenBank/DDBJ whole genome shotgun (WGS) entry which is preliminary data.</text>
</comment>
<accession>A0ABQ3I493</accession>
<evidence type="ECO:0000313" key="1">
    <source>
        <dbReference type="EMBL" id="GHE62689.1"/>
    </source>
</evidence>
<keyword evidence="2" id="KW-1185">Reference proteome</keyword>
<name>A0ABQ3I493_9BACT</name>
<dbReference type="RefSeq" id="WP_189629840.1">
    <property type="nucleotide sequence ID" value="NZ_BNAG01000002.1"/>
</dbReference>
<dbReference type="EMBL" id="BNAG01000002">
    <property type="protein sequence ID" value="GHE62689.1"/>
    <property type="molecule type" value="Genomic_DNA"/>
</dbReference>